<dbReference type="EMBL" id="ADLN01000120">
    <property type="protein sequence ID" value="EHI57322.1"/>
    <property type="molecule type" value="Genomic_DNA"/>
</dbReference>
<sequence>MGKTDIHLHLGLVTSEHRMRGFADGQQSYSSGITPQPAIMKSSSSVDMLPHLKELGISRGIILSMGEADAPFYQNDTARQAAEAVPGVFAWMCNLDERDIDTVEERLRNYKQAGAVGIGEFAVNKWIGTPFIEAVFTAAEKLHLPILFHMSPEEGFNYGIADKPGLPLLEEALKRHPDLVLVGHSQPFWHEISGDASADKVARNTWGEGPVTPGGRLVELLERYPNLYGDLSANSGGGAVMRDEPFGLSFLEKFQDKLMFGTDMGNTETTFPLGAWLDEKLAEGKLSKEVYEKICVKNAERVFGL</sequence>
<feature type="domain" description="Amidohydrolase-related" evidence="2">
    <location>
        <begin position="25"/>
        <end position="305"/>
    </location>
</feature>
<dbReference type="Gene3D" id="3.20.20.140">
    <property type="entry name" value="Metal-dependent hydrolases"/>
    <property type="match status" value="1"/>
</dbReference>
<gene>
    <name evidence="3" type="ORF">HMPREF9473_04431</name>
</gene>
<evidence type="ECO:0000259" key="2">
    <source>
        <dbReference type="Pfam" id="PF04909"/>
    </source>
</evidence>
<organism evidence="3 4">
    <name type="scientific">Hungatella hathewayi WAL-18680</name>
    <dbReference type="NCBI Taxonomy" id="742737"/>
    <lineage>
        <taxon>Bacteria</taxon>
        <taxon>Bacillati</taxon>
        <taxon>Bacillota</taxon>
        <taxon>Clostridia</taxon>
        <taxon>Lachnospirales</taxon>
        <taxon>Lachnospiraceae</taxon>
        <taxon>Hungatella</taxon>
    </lineage>
</organism>
<dbReference type="PANTHER" id="PTHR21240">
    <property type="entry name" value="2-AMINO-3-CARBOXYLMUCONATE-6-SEMIALDEHYDE DECARBOXYLASE"/>
    <property type="match status" value="1"/>
</dbReference>
<evidence type="ECO:0000313" key="4">
    <source>
        <dbReference type="Proteomes" id="UP000005384"/>
    </source>
</evidence>
<dbReference type="GO" id="GO:0016787">
    <property type="term" value="F:hydrolase activity"/>
    <property type="evidence" value="ECO:0007669"/>
    <property type="project" value="InterPro"/>
</dbReference>
<accession>G5ILQ3</accession>
<evidence type="ECO:0000313" key="3">
    <source>
        <dbReference type="EMBL" id="EHI57322.1"/>
    </source>
</evidence>
<comment type="caution">
    <text evidence="3">The sequence shown here is derived from an EMBL/GenBank/DDBJ whole genome shotgun (WGS) entry which is preliminary data.</text>
</comment>
<dbReference type="RefSeq" id="WP_006782419.1">
    <property type="nucleotide sequence ID" value="NZ_CP040506.1"/>
</dbReference>
<keyword evidence="1" id="KW-0456">Lyase</keyword>
<dbReference type="GO" id="GO:0016831">
    <property type="term" value="F:carboxy-lyase activity"/>
    <property type="evidence" value="ECO:0007669"/>
    <property type="project" value="InterPro"/>
</dbReference>
<dbReference type="AlphaFoldDB" id="G5ILQ3"/>
<dbReference type="SUPFAM" id="SSF51556">
    <property type="entry name" value="Metallo-dependent hydrolases"/>
    <property type="match status" value="1"/>
</dbReference>
<keyword evidence="4" id="KW-1185">Reference proteome</keyword>
<dbReference type="InterPro" id="IPR006680">
    <property type="entry name" value="Amidohydro-rel"/>
</dbReference>
<dbReference type="Pfam" id="PF04909">
    <property type="entry name" value="Amidohydro_2"/>
    <property type="match status" value="1"/>
</dbReference>
<dbReference type="PATRIC" id="fig|742737.3.peg.4416"/>
<dbReference type="InterPro" id="IPR032466">
    <property type="entry name" value="Metal_Hydrolase"/>
</dbReference>
<name>G5ILQ3_9FIRM</name>
<dbReference type="InterPro" id="IPR032465">
    <property type="entry name" value="ACMSD"/>
</dbReference>
<proteinExistence type="predicted"/>
<dbReference type="HOGENOM" id="CLU_062768_0_0_9"/>
<evidence type="ECO:0000256" key="1">
    <source>
        <dbReference type="ARBA" id="ARBA00023239"/>
    </source>
</evidence>
<protein>
    <recommendedName>
        <fullName evidence="2">Amidohydrolase-related domain-containing protein</fullName>
    </recommendedName>
</protein>
<dbReference type="Proteomes" id="UP000005384">
    <property type="component" value="Unassembled WGS sequence"/>
</dbReference>
<reference evidence="3 4" key="1">
    <citation type="submission" date="2011-08" db="EMBL/GenBank/DDBJ databases">
        <title>The Genome Sequence of Clostridium hathewayi WAL-18680.</title>
        <authorList>
            <consortium name="The Broad Institute Genome Sequencing Platform"/>
            <person name="Earl A."/>
            <person name="Ward D."/>
            <person name="Feldgarden M."/>
            <person name="Gevers D."/>
            <person name="Finegold S.M."/>
            <person name="Summanen P.H."/>
            <person name="Molitoris D.R."/>
            <person name="Song M."/>
            <person name="Daigneault M."/>
            <person name="Allen-Vercoe E."/>
            <person name="Young S.K."/>
            <person name="Zeng Q."/>
            <person name="Gargeya S."/>
            <person name="Fitzgerald M."/>
            <person name="Haas B."/>
            <person name="Abouelleil A."/>
            <person name="Alvarado L."/>
            <person name="Arachchi H.M."/>
            <person name="Berlin A."/>
            <person name="Brown A."/>
            <person name="Chapman S.B."/>
            <person name="Chen Z."/>
            <person name="Dunbar C."/>
            <person name="Freedman E."/>
            <person name="Gearin G."/>
            <person name="Gellesch M."/>
            <person name="Goldberg J."/>
            <person name="Griggs A."/>
            <person name="Gujja S."/>
            <person name="Heiman D."/>
            <person name="Howarth C."/>
            <person name="Larson L."/>
            <person name="Lui A."/>
            <person name="MacDonald P.J.P."/>
            <person name="Montmayeur A."/>
            <person name="Murphy C."/>
            <person name="Neiman D."/>
            <person name="Pearson M."/>
            <person name="Priest M."/>
            <person name="Roberts A."/>
            <person name="Saif S."/>
            <person name="Shea T."/>
            <person name="Shenoy N."/>
            <person name="Sisk P."/>
            <person name="Stolte C."/>
            <person name="Sykes S."/>
            <person name="Wortman J."/>
            <person name="Nusbaum C."/>
            <person name="Birren B."/>
        </authorList>
    </citation>
    <scope>NUCLEOTIDE SEQUENCE [LARGE SCALE GENOMIC DNA]</scope>
    <source>
        <strain evidence="3 4">WAL-18680</strain>
    </source>
</reference>